<evidence type="ECO:0000313" key="2">
    <source>
        <dbReference type="Proteomes" id="UP000621386"/>
    </source>
</evidence>
<sequence>MVRRLTMLCATAAEGSHDQVFGDGVLSEHDRREVAAARAALPPYSRALRGPSARCAQIAEALAVEATPENALRDLDYGTWDGRPLTEIAAEDPFGLSAWLTDPAAAPHGGESIAQLCRRTAAWLDRLRAEPGSVLAITESTLIRASLVHALAVPFRAFWHLEVPRFSSVTLTMRDGGWNVRLDRLAAPQQHLPIDGSSPIPVLTIRSTRRHVCLTGRP</sequence>
<name>A0ABS1NWY0_9ACTN</name>
<protein>
    <submittedName>
        <fullName evidence="1">Histidine phosphatase family protein</fullName>
    </submittedName>
</protein>
<organism evidence="1 2">
    <name type="scientific">Streptomyces musisoli</name>
    <dbReference type="NCBI Taxonomy" id="2802280"/>
    <lineage>
        <taxon>Bacteria</taxon>
        <taxon>Bacillati</taxon>
        <taxon>Actinomycetota</taxon>
        <taxon>Actinomycetes</taxon>
        <taxon>Kitasatosporales</taxon>
        <taxon>Streptomycetaceae</taxon>
        <taxon>Streptomyces</taxon>
    </lineage>
</organism>
<reference evidence="1 2" key="1">
    <citation type="submission" date="2021-01" db="EMBL/GenBank/DDBJ databases">
        <title>WGS of actinomycetes isolated from Thailand.</title>
        <authorList>
            <person name="Thawai C."/>
        </authorList>
    </citation>
    <scope>NUCLEOTIDE SEQUENCE [LARGE SCALE GENOMIC DNA]</scope>
    <source>
        <strain evidence="1 2">CH5-8</strain>
    </source>
</reference>
<dbReference type="Gene3D" id="3.40.50.1240">
    <property type="entry name" value="Phosphoglycerate mutase-like"/>
    <property type="match status" value="1"/>
</dbReference>
<proteinExistence type="predicted"/>
<accession>A0ABS1NWY0</accession>
<dbReference type="EMBL" id="JAERRH010000002">
    <property type="protein sequence ID" value="MBL1104514.1"/>
    <property type="molecule type" value="Genomic_DNA"/>
</dbReference>
<evidence type="ECO:0000313" key="1">
    <source>
        <dbReference type="EMBL" id="MBL1104514.1"/>
    </source>
</evidence>
<gene>
    <name evidence="1" type="ORF">JK361_07870</name>
</gene>
<dbReference type="Proteomes" id="UP000621386">
    <property type="component" value="Unassembled WGS sequence"/>
</dbReference>
<comment type="caution">
    <text evidence="1">The sequence shown here is derived from an EMBL/GenBank/DDBJ whole genome shotgun (WGS) entry which is preliminary data.</text>
</comment>
<dbReference type="InterPro" id="IPR013078">
    <property type="entry name" value="His_Pase_superF_clade-1"/>
</dbReference>
<keyword evidence="2" id="KW-1185">Reference proteome</keyword>
<dbReference type="SUPFAM" id="SSF53254">
    <property type="entry name" value="Phosphoglycerate mutase-like"/>
    <property type="match status" value="1"/>
</dbReference>
<dbReference type="InterPro" id="IPR029033">
    <property type="entry name" value="His_PPase_superfam"/>
</dbReference>
<dbReference type="Pfam" id="PF00300">
    <property type="entry name" value="His_Phos_1"/>
    <property type="match status" value="1"/>
</dbReference>